<dbReference type="Proteomes" id="UP000595140">
    <property type="component" value="Unassembled WGS sequence"/>
</dbReference>
<dbReference type="InterPro" id="IPR056398">
    <property type="entry name" value="Tudor_Coilin"/>
</dbReference>
<dbReference type="GO" id="GO:0000387">
    <property type="term" value="P:spliceosomal snRNP assembly"/>
    <property type="evidence" value="ECO:0007669"/>
    <property type="project" value="TreeGrafter"/>
</dbReference>
<dbReference type="AlphaFoldDB" id="A0A484KCD8"/>
<evidence type="ECO:0000313" key="5">
    <source>
        <dbReference type="Proteomes" id="UP000595140"/>
    </source>
</evidence>
<dbReference type="GO" id="GO:0030619">
    <property type="term" value="F:U1 snRNA binding"/>
    <property type="evidence" value="ECO:0007669"/>
    <property type="project" value="TreeGrafter"/>
</dbReference>
<gene>
    <name evidence="4" type="ORF">CCAM_LOCUS1262</name>
</gene>
<accession>A0A484KCD8</accession>
<feature type="compositionally biased region" description="Polar residues" evidence="1">
    <location>
        <begin position="710"/>
        <end position="725"/>
    </location>
</feature>
<feature type="compositionally biased region" description="Basic residues" evidence="1">
    <location>
        <begin position="162"/>
        <end position="181"/>
    </location>
</feature>
<dbReference type="OrthoDB" id="74813at2759"/>
<organism evidence="4 5">
    <name type="scientific">Cuscuta campestris</name>
    <dbReference type="NCBI Taxonomy" id="132261"/>
    <lineage>
        <taxon>Eukaryota</taxon>
        <taxon>Viridiplantae</taxon>
        <taxon>Streptophyta</taxon>
        <taxon>Embryophyta</taxon>
        <taxon>Tracheophyta</taxon>
        <taxon>Spermatophyta</taxon>
        <taxon>Magnoliopsida</taxon>
        <taxon>eudicotyledons</taxon>
        <taxon>Gunneridae</taxon>
        <taxon>Pentapetalae</taxon>
        <taxon>asterids</taxon>
        <taxon>lamiids</taxon>
        <taxon>Solanales</taxon>
        <taxon>Convolvulaceae</taxon>
        <taxon>Cuscuteae</taxon>
        <taxon>Cuscuta</taxon>
        <taxon>Cuscuta subgen. Grammica</taxon>
        <taxon>Cuscuta sect. Cleistogrammica</taxon>
    </lineage>
</organism>
<feature type="compositionally biased region" description="Polar residues" evidence="1">
    <location>
        <begin position="201"/>
        <end position="214"/>
    </location>
</feature>
<evidence type="ECO:0000259" key="3">
    <source>
        <dbReference type="Pfam" id="PF23086"/>
    </source>
</evidence>
<feature type="compositionally biased region" description="Basic and acidic residues" evidence="1">
    <location>
        <begin position="252"/>
        <end position="268"/>
    </location>
</feature>
<dbReference type="Pfam" id="PF15862">
    <property type="entry name" value="Coilin_N"/>
    <property type="match status" value="1"/>
</dbReference>
<dbReference type="EMBL" id="OOIL02000026">
    <property type="protein sequence ID" value="VFQ59486.1"/>
    <property type="molecule type" value="Genomic_DNA"/>
</dbReference>
<evidence type="ECO:0000256" key="1">
    <source>
        <dbReference type="SAM" id="MobiDB-lite"/>
    </source>
</evidence>
<dbReference type="PANTHER" id="PTHR15197:SF0">
    <property type="entry name" value="COILIN"/>
    <property type="match status" value="1"/>
</dbReference>
<keyword evidence="5" id="KW-1185">Reference proteome</keyword>
<evidence type="ECO:0000259" key="2">
    <source>
        <dbReference type="Pfam" id="PF15862"/>
    </source>
</evidence>
<dbReference type="GO" id="GO:0015030">
    <property type="term" value="C:Cajal body"/>
    <property type="evidence" value="ECO:0007669"/>
    <property type="project" value="TreeGrafter"/>
</dbReference>
<feature type="region of interest" description="Disordered" evidence="1">
    <location>
        <begin position="698"/>
        <end position="725"/>
    </location>
</feature>
<feature type="domain" description="Coilin tudor" evidence="3">
    <location>
        <begin position="592"/>
        <end position="693"/>
    </location>
</feature>
<dbReference type="GO" id="GO:0030620">
    <property type="term" value="F:U2 snRNA binding"/>
    <property type="evidence" value="ECO:0007669"/>
    <property type="project" value="TreeGrafter"/>
</dbReference>
<dbReference type="PANTHER" id="PTHR15197">
    <property type="entry name" value="COILIN P80"/>
    <property type="match status" value="1"/>
</dbReference>
<proteinExistence type="predicted"/>
<name>A0A484KCD8_9ASTE</name>
<feature type="compositionally biased region" description="Basic and acidic residues" evidence="1">
    <location>
        <begin position="140"/>
        <end position="150"/>
    </location>
</feature>
<dbReference type="Pfam" id="PF23086">
    <property type="entry name" value="Tudor_Coilin"/>
    <property type="match status" value="1"/>
</dbReference>
<dbReference type="InterPro" id="IPR024822">
    <property type="entry name" value="Coilin"/>
</dbReference>
<feature type="region of interest" description="Disordered" evidence="1">
    <location>
        <begin position="140"/>
        <end position="352"/>
    </location>
</feature>
<feature type="compositionally biased region" description="Basic residues" evidence="1">
    <location>
        <begin position="269"/>
        <end position="284"/>
    </location>
</feature>
<evidence type="ECO:0000313" key="4">
    <source>
        <dbReference type="EMBL" id="VFQ59486.1"/>
    </source>
</evidence>
<dbReference type="InterPro" id="IPR031722">
    <property type="entry name" value="Coilin_N"/>
</dbReference>
<reference evidence="4 5" key="1">
    <citation type="submission" date="2018-04" db="EMBL/GenBank/DDBJ databases">
        <authorList>
            <person name="Vogel A."/>
        </authorList>
    </citation>
    <scope>NUCLEOTIDE SEQUENCE [LARGE SCALE GENOMIC DNA]</scope>
</reference>
<feature type="region of interest" description="Disordered" evidence="1">
    <location>
        <begin position="535"/>
        <end position="581"/>
    </location>
</feature>
<sequence length="807" mass="89471">MEEGLRIKVVFEDEGILNASQKSEGLDRSWLLINPKHHRIISDLSSYLLHNFQLHSSCSHGLLLSMDGFVLPPFESTCFFKDKDVISVKKKGGSLAIQCDASNCADDFQIVEKVTAKTKLEAMALPHEVFDIETGGYEVHESEKGGRDQVDDCDSYDGVPVSKKRKSSGKLHSPKKKKKCHQVAGGCNMDDQPELTKESKQNLTAKKSSKNQQKVCGPRGMNKAESNRETVEMSENNFTMPDITKNDQILESGKDHFAVTGKPEERKKGPSRSSRRQYTKRRLIRQMIKILKENDNSQLESNSKGMQSVKEGAARLQKGPRKWKKERDSDQRQKNKSWAPRRAGAEIEETPGQPKGLLYWKGLLCKDMAKDISNHAHASSKSLSCDEPVKNSNINGEAVPVGVRPEHICSELSGIEQAVAQNQDKGDKFAVNGLSPKKDQKLSKKISQGIEINEPHNESSELSSAEILTHGQPKGLLYWKGLLGKDMAKDSNHAHASSKSISCDEPVKNNNINGQAVPVEVRPEHVCSELSGKEQAVTQNQDKGENFVVNGISPKKDQKQSNKISQGIENNEPHNDSSEMSSAEIFTHGNGSIDFAKLPSLYDTPKDGDVIAYRLLELSSNWTADLSSHHVGRVSSFNSETSRVSLMPVAGYPFCSNKPREGACTMLPSNCLHKEDGSVEIDLSSLVDVRALKPTMFHSSKEDSARASDGLTSNTPEHSIGNNHKSIPYVQENMDVNHENEMPGDGKESGVNLWEQLSSALSTKKEQLSQQSSWGKVSPSKSFCSYEASKVCGFRRRQNFSRWKNKR</sequence>
<protein>
    <submittedName>
        <fullName evidence="4">Uncharacterized protein</fullName>
    </submittedName>
</protein>
<feature type="compositionally biased region" description="Polar residues" evidence="1">
    <location>
        <begin position="296"/>
        <end position="306"/>
    </location>
</feature>
<feature type="domain" description="Coilin N-terminal" evidence="2">
    <location>
        <begin position="6"/>
        <end position="216"/>
    </location>
</feature>